<proteinExistence type="predicted"/>
<sequence length="89" mass="9264">MPRVMIDDANATSCYGGTVSERVLSGAAARIQYRRLPKAAPAAERDAGGETRMRVDRVPVAPGMPRASGGGRGCLTGDSLPGLLRLPGR</sequence>
<dbReference type="AlphaFoldDB" id="A0A9W6P4Q7"/>
<evidence type="ECO:0000313" key="2">
    <source>
        <dbReference type="EMBL" id="GLU47126.1"/>
    </source>
</evidence>
<keyword evidence="3" id="KW-1185">Reference proteome</keyword>
<evidence type="ECO:0000256" key="1">
    <source>
        <dbReference type="SAM" id="MobiDB-lite"/>
    </source>
</evidence>
<dbReference type="Proteomes" id="UP001165092">
    <property type="component" value="Unassembled WGS sequence"/>
</dbReference>
<name>A0A9W6P4Q7_9ACTN</name>
<comment type="caution">
    <text evidence="2">The sequence shown here is derived from an EMBL/GenBank/DDBJ whole genome shotgun (WGS) entry which is preliminary data.</text>
</comment>
<accession>A0A9W6P4Q7</accession>
<feature type="compositionally biased region" description="Basic and acidic residues" evidence="1">
    <location>
        <begin position="43"/>
        <end position="57"/>
    </location>
</feature>
<feature type="region of interest" description="Disordered" evidence="1">
    <location>
        <begin position="41"/>
        <end position="81"/>
    </location>
</feature>
<organism evidence="2 3">
    <name type="scientific">Nocardiopsis ansamitocini</name>
    <dbReference type="NCBI Taxonomy" id="1670832"/>
    <lineage>
        <taxon>Bacteria</taxon>
        <taxon>Bacillati</taxon>
        <taxon>Actinomycetota</taxon>
        <taxon>Actinomycetes</taxon>
        <taxon>Streptosporangiales</taxon>
        <taxon>Nocardiopsidaceae</taxon>
        <taxon>Nocardiopsis</taxon>
    </lineage>
</organism>
<reference evidence="2" key="1">
    <citation type="submission" date="2023-02" db="EMBL/GenBank/DDBJ databases">
        <title>Nocardiopsis ansamitocini NBRC 112285.</title>
        <authorList>
            <person name="Ichikawa N."/>
            <person name="Sato H."/>
            <person name="Tonouchi N."/>
        </authorList>
    </citation>
    <scope>NUCLEOTIDE SEQUENCE</scope>
    <source>
        <strain evidence="2">NBRC 112285</strain>
    </source>
</reference>
<gene>
    <name evidence="2" type="ORF">Nans01_14770</name>
</gene>
<dbReference type="EMBL" id="BSQG01000002">
    <property type="protein sequence ID" value="GLU47126.1"/>
    <property type="molecule type" value="Genomic_DNA"/>
</dbReference>
<protein>
    <submittedName>
        <fullName evidence="2">Uncharacterized protein</fullName>
    </submittedName>
</protein>
<evidence type="ECO:0000313" key="3">
    <source>
        <dbReference type="Proteomes" id="UP001165092"/>
    </source>
</evidence>